<feature type="domain" description="TonB C-terminal" evidence="2">
    <location>
        <begin position="178"/>
        <end position="274"/>
    </location>
</feature>
<dbReference type="eggNOG" id="COG0810">
    <property type="taxonomic scope" value="Bacteria"/>
</dbReference>
<feature type="chain" id="PRO_5003254664" evidence="1">
    <location>
        <begin position="20"/>
        <end position="274"/>
    </location>
</feature>
<dbReference type="Gene3D" id="3.30.1150.10">
    <property type="match status" value="1"/>
</dbReference>
<dbReference type="KEGG" id="bsa:Bacsa_2611"/>
<proteinExistence type="predicted"/>
<dbReference type="SUPFAM" id="SSF74653">
    <property type="entry name" value="TolA/TonB C-terminal domain"/>
    <property type="match status" value="1"/>
</dbReference>
<dbReference type="GO" id="GO:0055085">
    <property type="term" value="P:transmembrane transport"/>
    <property type="evidence" value="ECO:0007669"/>
    <property type="project" value="InterPro"/>
</dbReference>
<dbReference type="HOGENOM" id="CLU_1007070_0_0_10"/>
<evidence type="ECO:0000313" key="4">
    <source>
        <dbReference type="Proteomes" id="UP000007486"/>
    </source>
</evidence>
<sequence>MRNIGIFGMLFFFALSAFSQDTIYLDKQKRWIDDKDKAHQYCIRKELGKNDIEVTFYNMGDTLLRVQHYAAFTKEPKGRILHGESVLYYANGQPSEIYHDQNGKRHGKYQRFYEDGQLKYECLFIEGKRERNVKMYYPNGALWRIEQFSKGRSMGGHVFDESGKEADFYPSERNGFPGGSVAMLKFIAKHLHYPKEAVREKAQGKVIIELKFDEEGHIKSYEILPQSIEHPLLRKEASRLVEEDMMPLKWERPVQFGEFRNSVKFPIVFRIRKS</sequence>
<dbReference type="Pfam" id="PF03544">
    <property type="entry name" value="TonB_C"/>
    <property type="match status" value="1"/>
</dbReference>
<dbReference type="RefSeq" id="WP_013618520.1">
    <property type="nucleotide sequence ID" value="NC_015164.1"/>
</dbReference>
<keyword evidence="4" id="KW-1185">Reference proteome</keyword>
<dbReference type="Proteomes" id="UP000007486">
    <property type="component" value="Chromosome"/>
</dbReference>
<reference evidence="3 4" key="1">
    <citation type="journal article" date="2011" name="Stand. Genomic Sci.">
        <title>Complete genome sequence of Bacteroides salanitronis type strain (BL78).</title>
        <authorList>
            <person name="Gronow S."/>
            <person name="Held B."/>
            <person name="Lucas S."/>
            <person name="Lapidus A."/>
            <person name="Del Rio T.G."/>
            <person name="Nolan M."/>
            <person name="Tice H."/>
            <person name="Deshpande S."/>
            <person name="Cheng J.F."/>
            <person name="Pitluck S."/>
            <person name="Liolios K."/>
            <person name="Pagani I."/>
            <person name="Ivanova N."/>
            <person name="Mavromatis K."/>
            <person name="Pati A."/>
            <person name="Tapia R."/>
            <person name="Han C."/>
            <person name="Goodwin L."/>
            <person name="Chen A."/>
            <person name="Palaniappan K."/>
            <person name="Land M."/>
            <person name="Hauser L."/>
            <person name="Chang Y.J."/>
            <person name="Jeffries C.D."/>
            <person name="Brambilla E.M."/>
            <person name="Rohde M."/>
            <person name="Goker M."/>
            <person name="Detter J.C."/>
            <person name="Woyke T."/>
            <person name="Bristow J."/>
            <person name="Markowitz V."/>
            <person name="Hugenholtz P."/>
            <person name="Kyrpides N.C."/>
            <person name="Klenk H.P."/>
            <person name="Eisen J.A."/>
        </authorList>
    </citation>
    <scope>NUCLEOTIDE SEQUENCE [LARGE SCALE GENOMIC DNA]</scope>
    <source>
        <strain evidence="3 4">DSM 18170</strain>
    </source>
</reference>
<dbReference type="PROSITE" id="PS52015">
    <property type="entry name" value="TONB_CTD"/>
    <property type="match status" value="1"/>
</dbReference>
<keyword evidence="1" id="KW-0732">Signal</keyword>
<dbReference type="InterPro" id="IPR011652">
    <property type="entry name" value="MORN_2"/>
</dbReference>
<evidence type="ECO:0000259" key="2">
    <source>
        <dbReference type="PROSITE" id="PS52015"/>
    </source>
</evidence>
<accession>F0QZ99</accession>
<gene>
    <name evidence="3" type="ordered locus">Bacsa_2611</name>
</gene>
<evidence type="ECO:0000256" key="1">
    <source>
        <dbReference type="SAM" id="SignalP"/>
    </source>
</evidence>
<dbReference type="Pfam" id="PF07661">
    <property type="entry name" value="MORN_2"/>
    <property type="match status" value="2"/>
</dbReference>
<dbReference type="Gene3D" id="3.90.930.1">
    <property type="match status" value="1"/>
</dbReference>
<dbReference type="InterPro" id="IPR037682">
    <property type="entry name" value="TonB_C"/>
</dbReference>
<evidence type="ECO:0000313" key="3">
    <source>
        <dbReference type="EMBL" id="ADY37146.1"/>
    </source>
</evidence>
<feature type="signal peptide" evidence="1">
    <location>
        <begin position="1"/>
        <end position="19"/>
    </location>
</feature>
<protein>
    <submittedName>
        <fullName evidence="3">TonB family protein</fullName>
    </submittedName>
</protein>
<dbReference type="AlphaFoldDB" id="F0QZ99"/>
<dbReference type="EMBL" id="CP002530">
    <property type="protein sequence ID" value="ADY37146.1"/>
    <property type="molecule type" value="Genomic_DNA"/>
</dbReference>
<dbReference type="SUPFAM" id="SSF82185">
    <property type="entry name" value="Histone H3 K4-specific methyltransferase SET7/9 N-terminal domain"/>
    <property type="match status" value="1"/>
</dbReference>
<name>F0QZ99_PHOSB</name>
<organism evidence="3 4">
    <name type="scientific">Phocaeicola salanitronis (strain DSM 18170 / JCM 13657 / CCUG 60908 / BL78)</name>
    <name type="common">Bacteroides salanitronis</name>
    <dbReference type="NCBI Taxonomy" id="667015"/>
    <lineage>
        <taxon>Bacteria</taxon>
        <taxon>Pseudomonadati</taxon>
        <taxon>Bacteroidota</taxon>
        <taxon>Bacteroidia</taxon>
        <taxon>Bacteroidales</taxon>
        <taxon>Bacteroidaceae</taxon>
        <taxon>Phocaeicola</taxon>
    </lineage>
</organism>
<dbReference type="STRING" id="667015.Bacsa_2611"/>
<dbReference type="OrthoDB" id="1062197at2"/>